<evidence type="ECO:0000256" key="1">
    <source>
        <dbReference type="ARBA" id="ARBA00005558"/>
    </source>
</evidence>
<dbReference type="Gene3D" id="3.55.50.10">
    <property type="entry name" value="Baseplate protein-like domains"/>
    <property type="match status" value="1"/>
</dbReference>
<feature type="domain" description="DUF2345" evidence="3">
    <location>
        <begin position="662"/>
        <end position="804"/>
    </location>
</feature>
<evidence type="ECO:0000313" key="6">
    <source>
        <dbReference type="Proteomes" id="UP000802098"/>
    </source>
</evidence>
<organism evidence="5 6">
    <name type="scientific">Rubrivivax benzoatilyticus</name>
    <dbReference type="NCBI Taxonomy" id="316997"/>
    <lineage>
        <taxon>Bacteria</taxon>
        <taxon>Pseudomonadati</taxon>
        <taxon>Pseudomonadota</taxon>
        <taxon>Betaproteobacteria</taxon>
        <taxon>Burkholderiales</taxon>
        <taxon>Sphaerotilaceae</taxon>
        <taxon>Rubrivivax</taxon>
    </lineage>
</organism>
<comment type="caution">
    <text evidence="5">The sequence shown here is derived from an EMBL/GenBank/DDBJ whole genome shotgun (WGS) entry which is preliminary data.</text>
</comment>
<dbReference type="SUPFAM" id="SSF69279">
    <property type="entry name" value="Phage tail proteins"/>
    <property type="match status" value="2"/>
</dbReference>
<dbReference type="NCBIfam" id="TIGR01646">
    <property type="entry name" value="vgr_GE"/>
    <property type="match status" value="1"/>
</dbReference>
<evidence type="ECO:0000259" key="3">
    <source>
        <dbReference type="Pfam" id="PF10106"/>
    </source>
</evidence>
<evidence type="ECO:0000259" key="4">
    <source>
        <dbReference type="Pfam" id="PF13296"/>
    </source>
</evidence>
<dbReference type="Gene3D" id="2.40.50.230">
    <property type="entry name" value="Gp5 N-terminal domain"/>
    <property type="match status" value="1"/>
</dbReference>
<evidence type="ECO:0000259" key="2">
    <source>
        <dbReference type="Pfam" id="PF04717"/>
    </source>
</evidence>
<proteinExistence type="inferred from homology"/>
<dbReference type="InterPro" id="IPR006531">
    <property type="entry name" value="Gp5/Vgr_OB"/>
</dbReference>
<protein>
    <submittedName>
        <fullName evidence="5">Type VI secretion system tip protein VgrG</fullName>
    </submittedName>
</protein>
<sequence>MTAAAMAAGTRVCGWSVHGRLLRFEPPPDGPPLLAERVTVDEALGSGFEIRLEALAEPDADVDGLLGAEAGVHLEPPDGPARAWYGLVVESTRAGAAAGGVRWQLRLRPWTALLEQRHGCTLHEDLSTDRILEQVFSSVPGAAWRIVRGGAPVRRALCTQYAEADWAFCTRLMAEDGLGWRFEIRGGAEAASGRWRHVLVVDDGHEPPVELGRVRFAAPAPSVPAPHDTVSRFACHHAAGPAAVSVGAWSSCTAAFVAGGRASAPGVATGPLYRDVGGVDRFADAAEADACAERQLAAFELDRQLAQGSGTVPAFAPGAAFTLVDAPGAGLAGSRWVLTRVHHEAANALGPVLARRLGAADLDAGGYRNRFDAVPAARPRVPRLPPRALAPGLQTATVVGVEHGLPMADGAMRVKLRYGWQGDADPGEDGVGQAVWPLRRATGRRGSAWVRVVQPMAGPGWGAVFVPRVGAEVLVGHLDGDIDRPVVLGALFNGRDRPPYAGTALSGVLSAMPGRGAACGEWVLDDSRGQLRTRLASLPAAAELGLGHLVVQPPGSARRGQVRGRGFEAATAGRASLRAGRGLLVSTHRRDGRGGSCDGAQMDVQEPCARLDRAAGQAASRARAAAARGGTAPPSAQAPAALAAAGLFVPLGDLPAGPVQADAAEHARLVVAAEATLVLASAAELLQAAGRDLVSVAGAGCRTGVNADAALSAGGRLQLSAGGDLRCVAAAGDAAVRAHAGALSLQAEGRLRLQAADGELRLVARRRLVLRAGGSALVLDGADVRFTTAGSFVVESGAQRFPGPGRVDAPLPALPLGRPGAPPNWIAIAHHDADGRPFAGQRYTIRFDGGATIEGRLDAEGEARHEDVPERVLRVEYEPRDALPAPPWPPLAELVAALQQRLA</sequence>
<dbReference type="InterPro" id="IPR037026">
    <property type="entry name" value="Vgr_OB-fold_dom_sf"/>
</dbReference>
<dbReference type="Gene3D" id="2.30.110.50">
    <property type="match status" value="1"/>
</dbReference>
<dbReference type="InterPro" id="IPR006533">
    <property type="entry name" value="T6SS_Vgr_RhsGE"/>
</dbReference>
<dbReference type="Pfam" id="PF05954">
    <property type="entry name" value="Phage_GPD"/>
    <property type="match status" value="1"/>
</dbReference>
<evidence type="ECO:0000313" key="5">
    <source>
        <dbReference type="EMBL" id="NHK99544.1"/>
    </source>
</evidence>
<dbReference type="NCBIfam" id="TIGR03361">
    <property type="entry name" value="VI_Rhs_Vgr"/>
    <property type="match status" value="1"/>
</dbReference>
<dbReference type="InterPro" id="IPR017847">
    <property type="entry name" value="T6SS_RhsGE_Vgr_subset"/>
</dbReference>
<dbReference type="Pfam" id="PF13296">
    <property type="entry name" value="T6SS_Vgr"/>
    <property type="match status" value="1"/>
</dbReference>
<comment type="similarity">
    <text evidence="1">Belongs to the VgrG protein family.</text>
</comment>
<dbReference type="InterPro" id="IPR018769">
    <property type="entry name" value="VgrG2_DUF2345"/>
</dbReference>
<dbReference type="RefSeq" id="WP_081666892.1">
    <property type="nucleotide sequence ID" value="NZ_JAAOCD010000007.1"/>
</dbReference>
<dbReference type="Pfam" id="PF04717">
    <property type="entry name" value="Phage_base_V"/>
    <property type="match status" value="1"/>
</dbReference>
<name>A0ABX0I0D4_9BURK</name>
<feature type="domain" description="Putative type VI secretion system Rhs element associated Vgr" evidence="4">
    <location>
        <begin position="516"/>
        <end position="620"/>
    </location>
</feature>
<dbReference type="Proteomes" id="UP000802098">
    <property type="component" value="Unassembled WGS sequence"/>
</dbReference>
<feature type="domain" description="Gp5/Type VI secretion system Vgr protein OB-fold" evidence="2">
    <location>
        <begin position="443"/>
        <end position="492"/>
    </location>
</feature>
<dbReference type="SUPFAM" id="SSF69255">
    <property type="entry name" value="gp5 N-terminal domain-like"/>
    <property type="match status" value="1"/>
</dbReference>
<dbReference type="InterPro" id="IPR028244">
    <property type="entry name" value="T6SS_Rhs_Vgr_dom"/>
</dbReference>
<accession>A0ABX0I0D4</accession>
<dbReference type="Pfam" id="PF10106">
    <property type="entry name" value="DUF2345"/>
    <property type="match status" value="1"/>
</dbReference>
<dbReference type="Gene3D" id="4.10.220.110">
    <property type="match status" value="1"/>
</dbReference>
<dbReference type="EMBL" id="JAAOCD010000007">
    <property type="protein sequence ID" value="NHK99544.1"/>
    <property type="molecule type" value="Genomic_DNA"/>
</dbReference>
<gene>
    <name evidence="5" type="primary">tssI</name>
    <name evidence="5" type="ORF">G7087_14245</name>
</gene>
<reference evidence="5 6" key="1">
    <citation type="submission" date="2020-03" db="EMBL/GenBank/DDBJ databases">
        <title>Rubrivivax benzoatilyticus JA2 (sequenced after 10 years sub-culturing).</title>
        <authorList>
            <person name="Gupta D."/>
            <person name="Chintalapati S."/>
            <person name="Chintalapati V.R."/>
        </authorList>
    </citation>
    <scope>NUCLEOTIDE SEQUENCE [LARGE SCALE GENOMIC DNA]</scope>
    <source>
        <strain evidence="5 6">JA2-Mal</strain>
    </source>
</reference>
<keyword evidence="6" id="KW-1185">Reference proteome</keyword>